<feature type="domain" description="Interferon-related developmental regulator N-terminal" evidence="3">
    <location>
        <begin position="19"/>
        <end position="314"/>
    </location>
</feature>
<evidence type="ECO:0000313" key="4">
    <source>
        <dbReference type="EMBL" id="WBW71578.1"/>
    </source>
</evidence>
<accession>A0AAE9W917</accession>
<dbReference type="AlphaFoldDB" id="A0AAE9W917"/>
<feature type="compositionally biased region" description="Basic and acidic residues" evidence="2">
    <location>
        <begin position="396"/>
        <end position="427"/>
    </location>
</feature>
<dbReference type="InterPro" id="IPR039777">
    <property type="entry name" value="IFRD"/>
</dbReference>
<dbReference type="InterPro" id="IPR007701">
    <property type="entry name" value="Interferon-rel_develop_reg_N"/>
</dbReference>
<evidence type="ECO:0000313" key="5">
    <source>
        <dbReference type="Proteomes" id="UP001212411"/>
    </source>
</evidence>
<dbReference type="KEGG" id="som:SOMG_00980"/>
<dbReference type="Pfam" id="PF05004">
    <property type="entry name" value="IFRD"/>
    <property type="match status" value="1"/>
</dbReference>
<dbReference type="GeneID" id="80874462"/>
<proteinExistence type="inferred from homology"/>
<dbReference type="RefSeq" id="XP_056035821.1">
    <property type="nucleotide sequence ID" value="XM_056179773.1"/>
</dbReference>
<dbReference type="EMBL" id="CP115611">
    <property type="protein sequence ID" value="WBW71578.1"/>
    <property type="molecule type" value="Genomic_DNA"/>
</dbReference>
<feature type="region of interest" description="Disordered" evidence="2">
    <location>
        <begin position="383"/>
        <end position="436"/>
    </location>
</feature>
<evidence type="ECO:0000256" key="1">
    <source>
        <dbReference type="ARBA" id="ARBA00008828"/>
    </source>
</evidence>
<comment type="similarity">
    <text evidence="1">Belongs to the IFRD family.</text>
</comment>
<dbReference type="SUPFAM" id="SSF48371">
    <property type="entry name" value="ARM repeat"/>
    <property type="match status" value="1"/>
</dbReference>
<evidence type="ECO:0000256" key="2">
    <source>
        <dbReference type="SAM" id="MobiDB-lite"/>
    </source>
</evidence>
<dbReference type="PANTHER" id="PTHR12354:SF1">
    <property type="entry name" value="INTERFERON-RELATED DEVELOPMENTAL REGULATOR 1"/>
    <property type="match status" value="1"/>
</dbReference>
<dbReference type="PANTHER" id="PTHR12354">
    <property type="entry name" value="INTERFERON-RELATED DEVELOPMENTAL REGULATOR"/>
    <property type="match status" value="1"/>
</dbReference>
<dbReference type="Proteomes" id="UP001212411">
    <property type="component" value="Chromosome 1"/>
</dbReference>
<protein>
    <submittedName>
        <fullName evidence="4">Armadillo-type fold protein, IFRD1-like protein, implicated in transcription or signaling</fullName>
    </submittedName>
</protein>
<evidence type="ECO:0000259" key="3">
    <source>
        <dbReference type="Pfam" id="PF05004"/>
    </source>
</evidence>
<keyword evidence="5" id="KW-1185">Reference proteome</keyword>
<dbReference type="InterPro" id="IPR016024">
    <property type="entry name" value="ARM-type_fold"/>
</dbReference>
<name>A0AAE9W917_9SCHI</name>
<gene>
    <name evidence="4" type="ORF">SOMG_00980</name>
</gene>
<organism evidence="4 5">
    <name type="scientific">Schizosaccharomyces osmophilus</name>
    <dbReference type="NCBI Taxonomy" id="2545709"/>
    <lineage>
        <taxon>Eukaryota</taxon>
        <taxon>Fungi</taxon>
        <taxon>Dikarya</taxon>
        <taxon>Ascomycota</taxon>
        <taxon>Taphrinomycotina</taxon>
        <taxon>Schizosaccharomycetes</taxon>
        <taxon>Schizosaccharomycetales</taxon>
        <taxon>Schizosaccharomycetaceae</taxon>
        <taxon>Schizosaccharomyces</taxon>
    </lineage>
</organism>
<sequence length="436" mass="48721">MGAKDKSQAYAEDETMDTISILSSSIDQLSVGPSEDANTLENPKTWNQQFQSIVDDLLEVKKFGSKEREGHLKKLYNLCTRHYVKRVAEKIGPLEEILLKLFHSSPSDTEVILSMRLLCALCLASVFSVEGLWIATEGRFNALVNDPHSTAVKCEAMLSFSLLTVLLDSEPDIMDFGYQLASIIESDGAVVDAEDNEDVVGIACQSLGLLVTGITSYSDFASSAAEAVAEQLQAASIDVQMGAGQALAALYERIADTYSDEETLRGSIDNDILPDRVHLVSILRDLSTESSKSIAKKHRKVLHQTFRSVLQTIENPGSSGNMKSSMRIGKSTVQLDTWKKILRAQGLKYILRSAFPIYFAKSSLLRNFMDYSGYVAGIAMSDPESDYEEEEGDNYIEDKTKSLTDVERREKERTRDRQRRQEQRNRTDFVNSYYFS</sequence>
<feature type="compositionally biased region" description="Acidic residues" evidence="2">
    <location>
        <begin position="383"/>
        <end position="395"/>
    </location>
</feature>
<reference evidence="4 5" key="1">
    <citation type="journal article" date="2023" name="G3 (Bethesda)">
        <title>A high-quality reference genome for the fission yeast Schizosaccharomyces osmophilus.</title>
        <authorList>
            <person name="Jia G.S."/>
            <person name="Zhang W.C."/>
            <person name="Liang Y."/>
            <person name="Liu X.H."/>
            <person name="Rhind N."/>
            <person name="Pidoux A."/>
            <person name="Brysch-Herzberg M."/>
            <person name="Du L.L."/>
        </authorList>
    </citation>
    <scope>NUCLEOTIDE SEQUENCE [LARGE SCALE GENOMIC DNA]</scope>
    <source>
        <strain evidence="4 5">CBS 15793</strain>
    </source>
</reference>